<comment type="caution">
    <text evidence="13">The sequence shown here is derived from an EMBL/GenBank/DDBJ whole genome shotgun (WGS) entry which is preliminary data.</text>
</comment>
<feature type="transmembrane region" description="Helical" evidence="10">
    <location>
        <begin position="209"/>
        <end position="232"/>
    </location>
</feature>
<evidence type="ECO:0000256" key="3">
    <source>
        <dbReference type="ARBA" id="ARBA00022553"/>
    </source>
</evidence>
<feature type="transmembrane region" description="Helical" evidence="10">
    <location>
        <begin position="307"/>
        <end position="325"/>
    </location>
</feature>
<keyword evidence="7" id="KW-0067">ATP-binding</keyword>
<feature type="transmembrane region" description="Helical" evidence="10">
    <location>
        <begin position="239"/>
        <end position="256"/>
    </location>
</feature>
<evidence type="ECO:0000256" key="6">
    <source>
        <dbReference type="ARBA" id="ARBA00022777"/>
    </source>
</evidence>
<evidence type="ECO:0000313" key="13">
    <source>
        <dbReference type="EMBL" id="KGR82959.1"/>
    </source>
</evidence>
<feature type="transmembrane region" description="Helical" evidence="10">
    <location>
        <begin position="361"/>
        <end position="381"/>
    </location>
</feature>
<evidence type="ECO:0000256" key="8">
    <source>
        <dbReference type="ARBA" id="ARBA00023012"/>
    </source>
</evidence>
<keyword evidence="6" id="KW-0418">Kinase</keyword>
<evidence type="ECO:0000259" key="11">
    <source>
        <dbReference type="PROSITE" id="PS50109"/>
    </source>
</evidence>
<dbReference type="SUPFAM" id="SSF55874">
    <property type="entry name" value="ATPase domain of HSP90 chaperone/DNA topoisomerase II/histidine kinase"/>
    <property type="match status" value="2"/>
</dbReference>
<dbReference type="CDD" id="cd00082">
    <property type="entry name" value="HisKA"/>
    <property type="match status" value="1"/>
</dbReference>
<dbReference type="SUPFAM" id="SSF52172">
    <property type="entry name" value="CheY-like"/>
    <property type="match status" value="1"/>
</dbReference>
<dbReference type="EMBL" id="JPVR01000078">
    <property type="protein sequence ID" value="KGR82959.1"/>
    <property type="molecule type" value="Genomic_DNA"/>
</dbReference>
<keyword evidence="3 9" id="KW-0597">Phosphoprotein</keyword>
<feature type="modified residue" description="4-aspartylphosphate" evidence="9">
    <location>
        <position position="741"/>
    </location>
</feature>
<dbReference type="InterPro" id="IPR004358">
    <property type="entry name" value="Sig_transdc_His_kin-like_C"/>
</dbReference>
<dbReference type="InterPro" id="IPR011623">
    <property type="entry name" value="7TMR_DISM_rcpt_extracell_dom1"/>
</dbReference>
<feature type="transmembrane region" description="Helical" evidence="10">
    <location>
        <begin position="331"/>
        <end position="349"/>
    </location>
</feature>
<dbReference type="InterPro" id="IPR005467">
    <property type="entry name" value="His_kinase_dom"/>
</dbReference>
<feature type="transmembrane region" description="Helical" evidence="10">
    <location>
        <begin position="276"/>
        <end position="295"/>
    </location>
</feature>
<dbReference type="PROSITE" id="PS50109">
    <property type="entry name" value="HIS_KIN"/>
    <property type="match status" value="2"/>
</dbReference>
<sequence length="1028" mass="116456">MPRSLMKKMVVIIIFFILLLTGSRLLWLQLFIQSHQPYAEKGQMDLRDFDFQHRTLTLDGEWLFYPSGWLMDKDNPPTSTTYIQVPDGWDEVFQEDEWTPYGYGSYHLKLLIDPERAFTFSMRVPSIRSAAEIYVDGHLIAAAGELGENRQQTVAKNVPFTASFETKGRSEIDIIVQAANFQDPRNGGIVRSIKFGQEEMIFRETQLSITMQLLVAVVLILHAIYSVILYLLGNKDRRLLFFSVLTISIMFYYLLGSDDKLLSFWFPINYEWGFKFVHLSMVGIGYSLLQCIDPWLPRHIHRAKQGFALVCACAVVLAILLPTRYAVTMQGVYIVLLAVPIVITMVLMLGRTIKDIRHNVFLLLAILAFVNSILWDVLLLITGIKVISYPFDLIITIACLATLWFKDYVKVHADTKELAHKLQKANRLKDEFLASTSHELRNPLHSIINMSEAVLERESAVLTHKSVNDLETVLAVGKRMSLLLNDLLDVMSLNENTKKLHLGPVSIHTIVEAVLEMLRFMIEGKPIDFVNQIPRDFHKVLADENRVIQIVFNLVHNAVKFTDEGAITLSGYTTGEGMAKIVIADTGIGVDAETMQRIFEPYEQGTISKTIVEGGFGLGLNISKRLIELHGGTLEVQSIVGQGSTFAFTLPLSDEAEIQGTYEKEQNHIKQESVVEQSDVEKKRLTVCNRPRILVVDDEPINLRVIETILTNEKYEVVTVTSGLKALKCLLSEEWDLVISDVMMPKMSGYELVRSIRKQFTMTDLPVLLLTARSQPHDIENGFLAGANDYVVKPVDALELRSRVEALTKVKRSIQELHRMEAAWLQAQIEPHFLFNTLNAILTLSELDSERTSKLVEALSDFLRESYNFQNGEALVPLENELRLVQAYLYIQQERFGKRIQVVWQLEAETNVLIPSLTIQPLIENALKHGILKRSEGGTIHIRMINIDTHLEITVADNGVGMDEEQLAKLLQPKERSSSSIGLINTHRRLQHHYGQGLRITSKLHEGTSVSFVVVAKTPLDALPLDKY</sequence>
<keyword evidence="13" id="KW-0675">Receptor</keyword>
<dbReference type="InterPro" id="IPR011006">
    <property type="entry name" value="CheY-like_superfamily"/>
</dbReference>
<dbReference type="SMART" id="SM00388">
    <property type="entry name" value="HisKA"/>
    <property type="match status" value="1"/>
</dbReference>
<organism evidence="13 14">
    <name type="scientific">Lysinibacillus boronitolerans JCM 21713 = 10a = NBRC 103108</name>
    <dbReference type="NCBI Taxonomy" id="1294264"/>
    <lineage>
        <taxon>Bacteria</taxon>
        <taxon>Bacillati</taxon>
        <taxon>Bacillota</taxon>
        <taxon>Bacilli</taxon>
        <taxon>Bacillales</taxon>
        <taxon>Bacillaceae</taxon>
        <taxon>Lysinibacillus</taxon>
    </lineage>
</organism>
<dbReference type="SUPFAM" id="SSF47384">
    <property type="entry name" value="Homodimeric domain of signal transducing histidine kinase"/>
    <property type="match status" value="1"/>
</dbReference>
<dbReference type="PANTHER" id="PTHR43047:SF72">
    <property type="entry name" value="OSMOSENSING HISTIDINE PROTEIN KINASE SLN1"/>
    <property type="match status" value="1"/>
</dbReference>
<evidence type="ECO:0000256" key="2">
    <source>
        <dbReference type="ARBA" id="ARBA00012438"/>
    </source>
</evidence>
<protein>
    <recommendedName>
        <fullName evidence="2">histidine kinase</fullName>
        <ecNumber evidence="2">2.7.13.3</ecNumber>
    </recommendedName>
</protein>
<dbReference type="Pfam" id="PF07695">
    <property type="entry name" value="7TMR-DISM_7TM"/>
    <property type="match status" value="1"/>
</dbReference>
<keyword evidence="5" id="KW-0547">Nucleotide-binding</keyword>
<proteinExistence type="predicted"/>
<evidence type="ECO:0000256" key="4">
    <source>
        <dbReference type="ARBA" id="ARBA00022679"/>
    </source>
</evidence>
<evidence type="ECO:0000256" key="5">
    <source>
        <dbReference type="ARBA" id="ARBA00022741"/>
    </source>
</evidence>
<gene>
    <name evidence="13" type="ORF">CD31_16320</name>
</gene>
<dbReference type="Pfam" id="PF00072">
    <property type="entry name" value="Response_reg"/>
    <property type="match status" value="1"/>
</dbReference>
<feature type="domain" description="Histidine kinase" evidence="11">
    <location>
        <begin position="435"/>
        <end position="654"/>
    </location>
</feature>
<dbReference type="SMART" id="SM00448">
    <property type="entry name" value="REC"/>
    <property type="match status" value="1"/>
</dbReference>
<keyword evidence="14" id="KW-1185">Reference proteome</keyword>
<dbReference type="Gene3D" id="1.10.287.130">
    <property type="match status" value="1"/>
</dbReference>
<reference evidence="13 14" key="1">
    <citation type="submission" date="2014-02" db="EMBL/GenBank/DDBJ databases">
        <title>Draft genome sequence of Lysinibacillus boronitolerans NBRC 103108.</title>
        <authorList>
            <person name="Zhang F."/>
            <person name="Wang G."/>
            <person name="Zhang L."/>
        </authorList>
    </citation>
    <scope>NUCLEOTIDE SEQUENCE [LARGE SCALE GENOMIC DNA]</scope>
    <source>
        <strain evidence="13 14">NBRC 103108</strain>
    </source>
</reference>
<dbReference type="InterPro" id="IPR003661">
    <property type="entry name" value="HisK_dim/P_dom"/>
</dbReference>
<keyword evidence="8" id="KW-0902">Two-component regulatory system</keyword>
<name>A0ABR4XW46_9BACI</name>
<dbReference type="Gene3D" id="3.30.565.10">
    <property type="entry name" value="Histidine kinase-like ATPase, C-terminal domain"/>
    <property type="match status" value="2"/>
</dbReference>
<dbReference type="InterPro" id="IPR001789">
    <property type="entry name" value="Sig_transdc_resp-reg_receiver"/>
</dbReference>
<dbReference type="Proteomes" id="UP000030487">
    <property type="component" value="Unassembled WGS sequence"/>
</dbReference>
<evidence type="ECO:0000256" key="1">
    <source>
        <dbReference type="ARBA" id="ARBA00000085"/>
    </source>
</evidence>
<accession>A0ABR4XW46</accession>
<dbReference type="Gene3D" id="3.40.50.2300">
    <property type="match status" value="1"/>
</dbReference>
<dbReference type="Pfam" id="PF06580">
    <property type="entry name" value="His_kinase"/>
    <property type="match status" value="1"/>
</dbReference>
<dbReference type="CDD" id="cd17574">
    <property type="entry name" value="REC_OmpR"/>
    <property type="match status" value="1"/>
</dbReference>
<keyword evidence="10" id="KW-1133">Transmembrane helix</keyword>
<dbReference type="InterPro" id="IPR010559">
    <property type="entry name" value="Sig_transdc_His_kin_internal"/>
</dbReference>
<comment type="catalytic activity">
    <reaction evidence="1">
        <text>ATP + protein L-histidine = ADP + protein N-phospho-L-histidine.</text>
        <dbReference type="EC" id="2.7.13.3"/>
    </reaction>
</comment>
<dbReference type="InterPro" id="IPR036890">
    <property type="entry name" value="HATPase_C_sf"/>
</dbReference>
<dbReference type="CDD" id="cd16922">
    <property type="entry name" value="HATPase_EvgS-ArcB-TorS-like"/>
    <property type="match status" value="1"/>
</dbReference>
<dbReference type="EC" id="2.7.13.3" evidence="2"/>
<dbReference type="InterPro" id="IPR008979">
    <property type="entry name" value="Galactose-bd-like_sf"/>
</dbReference>
<evidence type="ECO:0000313" key="14">
    <source>
        <dbReference type="Proteomes" id="UP000030487"/>
    </source>
</evidence>
<dbReference type="PANTHER" id="PTHR43047">
    <property type="entry name" value="TWO-COMPONENT HISTIDINE PROTEIN KINASE"/>
    <property type="match status" value="1"/>
</dbReference>
<dbReference type="SUPFAM" id="SSF49785">
    <property type="entry name" value="Galactose-binding domain-like"/>
    <property type="match status" value="1"/>
</dbReference>
<dbReference type="SMART" id="SM00387">
    <property type="entry name" value="HATPase_c"/>
    <property type="match status" value="2"/>
</dbReference>
<evidence type="ECO:0000259" key="12">
    <source>
        <dbReference type="PROSITE" id="PS50110"/>
    </source>
</evidence>
<dbReference type="InterPro" id="IPR003594">
    <property type="entry name" value="HATPase_dom"/>
</dbReference>
<dbReference type="PROSITE" id="PS50110">
    <property type="entry name" value="RESPONSE_REGULATORY"/>
    <property type="match status" value="1"/>
</dbReference>
<dbReference type="PRINTS" id="PR00344">
    <property type="entry name" value="BCTRLSENSOR"/>
</dbReference>
<dbReference type="Gene3D" id="2.60.120.260">
    <property type="entry name" value="Galactose-binding domain-like"/>
    <property type="match status" value="1"/>
</dbReference>
<evidence type="ECO:0000256" key="9">
    <source>
        <dbReference type="PROSITE-ProRule" id="PRU00169"/>
    </source>
</evidence>
<feature type="domain" description="Response regulatory" evidence="12">
    <location>
        <begin position="692"/>
        <end position="808"/>
    </location>
</feature>
<keyword evidence="10" id="KW-0472">Membrane</keyword>
<evidence type="ECO:0000256" key="10">
    <source>
        <dbReference type="SAM" id="Phobius"/>
    </source>
</evidence>
<evidence type="ECO:0000256" key="7">
    <source>
        <dbReference type="ARBA" id="ARBA00022840"/>
    </source>
</evidence>
<dbReference type="Pfam" id="PF00512">
    <property type="entry name" value="HisKA"/>
    <property type="match status" value="1"/>
</dbReference>
<keyword evidence="4" id="KW-0808">Transferase</keyword>
<dbReference type="InterPro" id="IPR036097">
    <property type="entry name" value="HisK_dim/P_sf"/>
</dbReference>
<feature type="domain" description="Histidine kinase" evidence="11">
    <location>
        <begin position="829"/>
        <end position="1018"/>
    </location>
</feature>
<dbReference type="Pfam" id="PF02518">
    <property type="entry name" value="HATPase_c"/>
    <property type="match status" value="2"/>
</dbReference>
<keyword evidence="10" id="KW-0812">Transmembrane</keyword>